<comment type="subcellular location">
    <subcellularLocation>
        <location evidence="6">Cell membrane</location>
        <topology evidence="6">Multi-pass membrane protein</topology>
    </subcellularLocation>
    <subcellularLocation>
        <location evidence="1">Membrane</location>
    </subcellularLocation>
</comment>
<reference evidence="7 8" key="1">
    <citation type="submission" date="2017-03" db="EMBL/GenBank/DDBJ databases">
        <authorList>
            <person name="Afonso C.L."/>
            <person name="Miller P.J."/>
            <person name="Scott M.A."/>
            <person name="Spackman E."/>
            <person name="Goraichik I."/>
            <person name="Dimitrov K.M."/>
            <person name="Suarez D.L."/>
            <person name="Swayne D.E."/>
        </authorList>
    </citation>
    <scope>NUCLEOTIDE SEQUENCE [LARGE SCALE GENOMIC DNA]</scope>
    <source>
        <strain evidence="7 8">CECT 7680</strain>
    </source>
</reference>
<keyword evidence="3 6" id="KW-0812">Transmembrane</keyword>
<dbReference type="InterPro" id="IPR002994">
    <property type="entry name" value="Surf1/Shy1"/>
</dbReference>
<dbReference type="GO" id="GO:0005886">
    <property type="term" value="C:plasma membrane"/>
    <property type="evidence" value="ECO:0007669"/>
    <property type="project" value="UniProtKB-SubCell"/>
</dbReference>
<evidence type="ECO:0000313" key="7">
    <source>
        <dbReference type="EMBL" id="SLN57940.1"/>
    </source>
</evidence>
<keyword evidence="6" id="KW-1003">Cell membrane</keyword>
<gene>
    <name evidence="7" type="ORF">PSA7680_03047</name>
</gene>
<sequence length="225" mass="24702">MFKRIILPLIFGLGGAAILISLGVWQLQRLAWKEAILAEIDATIAADPVPVPAAPTPEADQFRPVTASGLITDEEIHVLGSVKKIGPGYRIISAFVTDDGRRLLLDRGWVGLTAKETPRPPVRATITGNLHWPDEMNSSTPAPDLKAGIWFGRDIPAMAAHLDTEPVLIVLRETSESEQVTTPFPLDSSGIPNDHLEYVLTWFGLAIVWLGMTAFLLWRINRKTL</sequence>
<dbReference type="Proteomes" id="UP000193409">
    <property type="component" value="Unassembled WGS sequence"/>
</dbReference>
<evidence type="ECO:0000313" key="8">
    <source>
        <dbReference type="Proteomes" id="UP000193409"/>
    </source>
</evidence>
<evidence type="ECO:0000256" key="4">
    <source>
        <dbReference type="ARBA" id="ARBA00022989"/>
    </source>
</evidence>
<dbReference type="InterPro" id="IPR045214">
    <property type="entry name" value="Surf1/Surf4"/>
</dbReference>
<dbReference type="Pfam" id="PF02104">
    <property type="entry name" value="SURF1"/>
    <property type="match status" value="1"/>
</dbReference>
<dbReference type="PROSITE" id="PS50895">
    <property type="entry name" value="SURF1"/>
    <property type="match status" value="1"/>
</dbReference>
<dbReference type="PANTHER" id="PTHR23427:SF2">
    <property type="entry name" value="SURFEIT LOCUS PROTEIN 1"/>
    <property type="match status" value="1"/>
</dbReference>
<feature type="transmembrane region" description="Helical" evidence="6">
    <location>
        <begin position="198"/>
        <end position="218"/>
    </location>
</feature>
<comment type="similarity">
    <text evidence="2 6">Belongs to the SURF1 family.</text>
</comment>
<dbReference type="EMBL" id="FWFQ01000025">
    <property type="protein sequence ID" value="SLN57940.1"/>
    <property type="molecule type" value="Genomic_DNA"/>
</dbReference>
<dbReference type="AlphaFoldDB" id="A0A1Y5T873"/>
<dbReference type="OrthoDB" id="6079986at2"/>
<evidence type="ECO:0000256" key="6">
    <source>
        <dbReference type="RuleBase" id="RU363076"/>
    </source>
</evidence>
<keyword evidence="5 6" id="KW-0472">Membrane</keyword>
<name>A0A1Y5T873_9RHOB</name>
<feature type="transmembrane region" description="Helical" evidence="6">
    <location>
        <begin position="5"/>
        <end position="25"/>
    </location>
</feature>
<proteinExistence type="inferred from homology"/>
<dbReference type="CDD" id="cd06662">
    <property type="entry name" value="SURF1"/>
    <property type="match status" value="1"/>
</dbReference>
<protein>
    <recommendedName>
        <fullName evidence="6">SURF1-like protein</fullName>
    </recommendedName>
</protein>
<evidence type="ECO:0000256" key="3">
    <source>
        <dbReference type="ARBA" id="ARBA00022692"/>
    </source>
</evidence>
<evidence type="ECO:0000256" key="1">
    <source>
        <dbReference type="ARBA" id="ARBA00004370"/>
    </source>
</evidence>
<keyword evidence="4 6" id="KW-1133">Transmembrane helix</keyword>
<evidence type="ECO:0000256" key="2">
    <source>
        <dbReference type="ARBA" id="ARBA00007165"/>
    </source>
</evidence>
<accession>A0A1Y5T873</accession>
<organism evidence="7 8">
    <name type="scientific">Pseudoruegeria aquimaris</name>
    <dbReference type="NCBI Taxonomy" id="393663"/>
    <lineage>
        <taxon>Bacteria</taxon>
        <taxon>Pseudomonadati</taxon>
        <taxon>Pseudomonadota</taxon>
        <taxon>Alphaproteobacteria</taxon>
        <taxon>Rhodobacterales</taxon>
        <taxon>Roseobacteraceae</taxon>
        <taxon>Pseudoruegeria</taxon>
    </lineage>
</organism>
<dbReference type="PANTHER" id="PTHR23427">
    <property type="entry name" value="SURFEIT LOCUS PROTEIN"/>
    <property type="match status" value="1"/>
</dbReference>
<keyword evidence="8" id="KW-1185">Reference proteome</keyword>
<evidence type="ECO:0000256" key="5">
    <source>
        <dbReference type="ARBA" id="ARBA00023136"/>
    </source>
</evidence>
<dbReference type="RefSeq" id="WP_085869577.1">
    <property type="nucleotide sequence ID" value="NZ_FWFQ01000025.1"/>
</dbReference>